<comment type="caution">
    <text evidence="2">The sequence shown here is derived from an EMBL/GenBank/DDBJ whole genome shotgun (WGS) entry which is preliminary data.</text>
</comment>
<dbReference type="Proteomes" id="UP000799444">
    <property type="component" value="Unassembled WGS sequence"/>
</dbReference>
<name>A0A9P4UZ26_9PLEO</name>
<dbReference type="EMBL" id="ML996185">
    <property type="protein sequence ID" value="KAF2731984.1"/>
    <property type="molecule type" value="Genomic_DNA"/>
</dbReference>
<reference evidence="2" key="1">
    <citation type="journal article" date="2020" name="Stud. Mycol.">
        <title>101 Dothideomycetes genomes: a test case for predicting lifestyles and emergence of pathogens.</title>
        <authorList>
            <person name="Haridas S."/>
            <person name="Albert R."/>
            <person name="Binder M."/>
            <person name="Bloem J."/>
            <person name="Labutti K."/>
            <person name="Salamov A."/>
            <person name="Andreopoulos B."/>
            <person name="Baker S."/>
            <person name="Barry K."/>
            <person name="Bills G."/>
            <person name="Bluhm B."/>
            <person name="Cannon C."/>
            <person name="Castanera R."/>
            <person name="Culley D."/>
            <person name="Daum C."/>
            <person name="Ezra D."/>
            <person name="Gonzalez J."/>
            <person name="Henrissat B."/>
            <person name="Kuo A."/>
            <person name="Liang C."/>
            <person name="Lipzen A."/>
            <person name="Lutzoni F."/>
            <person name="Magnuson J."/>
            <person name="Mondo S."/>
            <person name="Nolan M."/>
            <person name="Ohm R."/>
            <person name="Pangilinan J."/>
            <person name="Park H.-J."/>
            <person name="Ramirez L."/>
            <person name="Alfaro M."/>
            <person name="Sun H."/>
            <person name="Tritt A."/>
            <person name="Yoshinaga Y."/>
            <person name="Zwiers L.-H."/>
            <person name="Turgeon B."/>
            <person name="Goodwin S."/>
            <person name="Spatafora J."/>
            <person name="Crous P."/>
            <person name="Grigoriev I."/>
        </authorList>
    </citation>
    <scope>NUCLEOTIDE SEQUENCE</scope>
    <source>
        <strain evidence="2">CBS 125425</strain>
    </source>
</reference>
<proteinExistence type="predicted"/>
<evidence type="ECO:0000313" key="2">
    <source>
        <dbReference type="EMBL" id="KAF2731984.1"/>
    </source>
</evidence>
<evidence type="ECO:0000256" key="1">
    <source>
        <dbReference type="SAM" id="MobiDB-lite"/>
    </source>
</evidence>
<gene>
    <name evidence="2" type="ORF">EJ04DRAFT_352653</name>
</gene>
<protein>
    <submittedName>
        <fullName evidence="2">Uncharacterized protein</fullName>
    </submittedName>
</protein>
<accession>A0A9P4UZ26</accession>
<feature type="region of interest" description="Disordered" evidence="1">
    <location>
        <begin position="55"/>
        <end position="74"/>
    </location>
</feature>
<evidence type="ECO:0000313" key="3">
    <source>
        <dbReference type="Proteomes" id="UP000799444"/>
    </source>
</evidence>
<organism evidence="2 3">
    <name type="scientific">Polyplosphaeria fusca</name>
    <dbReference type="NCBI Taxonomy" id="682080"/>
    <lineage>
        <taxon>Eukaryota</taxon>
        <taxon>Fungi</taxon>
        <taxon>Dikarya</taxon>
        <taxon>Ascomycota</taxon>
        <taxon>Pezizomycotina</taxon>
        <taxon>Dothideomycetes</taxon>
        <taxon>Pleosporomycetidae</taxon>
        <taxon>Pleosporales</taxon>
        <taxon>Tetraplosphaeriaceae</taxon>
        <taxon>Polyplosphaeria</taxon>
    </lineage>
</organism>
<dbReference type="AlphaFoldDB" id="A0A9P4UZ26"/>
<keyword evidence="3" id="KW-1185">Reference proteome</keyword>
<sequence length="162" mass="18264">MRPWQAGSRRECGGAAATPKQRASVVFALSACGHWKELSRTGQSRRCQCIFGHQTTRRQRQAKQRQRTRRRLQSRGPSLTLCRTVLSSTPASRHWASRVDSFSSARDFACLKPLSVRRRTHPVRQHPSALTSTSCAPIITVARSHSSLDKTTITSCPQRRRN</sequence>
<feature type="compositionally biased region" description="Basic residues" evidence="1">
    <location>
        <begin position="55"/>
        <end position="73"/>
    </location>
</feature>